<reference evidence="2 3" key="1">
    <citation type="submission" date="2017-10" db="EMBL/GenBank/DDBJ databases">
        <title>Bifidobacterium xylocopum sp. nov. and Bifidobacterium aemilianum sp. nov., from the carpenter bee (Xylocopa violacea) digestive tract.</title>
        <authorList>
            <person name="Alberoni D."/>
            <person name="Baffoni L."/>
            <person name="Di Gioia D."/>
            <person name="Gaggia F."/>
            <person name="Biavati B."/>
        </authorList>
    </citation>
    <scope>NUCLEOTIDE SEQUENCE [LARGE SCALE GENOMIC DNA]</scope>
    <source>
        <strain evidence="2 3">XV2</strain>
    </source>
</reference>
<sequence length="282" mass="31453">MTWFKVDDNLPRNPKMIQASLSAIGLWVEAGAWASASQTDGQVLKRVLRTLHPDATEEDAQTLVDVGLWEDNGDYWQIHDFLDYNPSKDEVEAEKARKTAAGKLGGIRSGKSRRSRKQADAKAPASAPAQASAQAEPQAETKPVPVPLFISKDINIVRDSNPEIVSLCERLQEWVVRNGSKKPTITQRWLDAARLMLDTDKRDPIEAAQLIDWCQRDSFWKGNILSMPKFRAKYDQLRLRAQSSSQGTARTQANQDANAALVARYMAEEQSMPHEGRKGIGS</sequence>
<keyword evidence="3" id="KW-1185">Reference proteome</keyword>
<gene>
    <name evidence="2" type="ORF">CRD59_00890</name>
</gene>
<dbReference type="RefSeq" id="WP_113852710.1">
    <property type="nucleotide sequence ID" value="NZ_PDCH01000001.1"/>
</dbReference>
<organism evidence="2 3">
    <name type="scientific">Bifidobacterium xylocopae</name>
    <dbReference type="NCBI Taxonomy" id="2493119"/>
    <lineage>
        <taxon>Bacteria</taxon>
        <taxon>Bacillati</taxon>
        <taxon>Actinomycetota</taxon>
        <taxon>Actinomycetes</taxon>
        <taxon>Bifidobacteriales</taxon>
        <taxon>Bifidobacteriaceae</taxon>
        <taxon>Bifidobacterium</taxon>
    </lineage>
</organism>
<evidence type="ECO:0000256" key="1">
    <source>
        <dbReference type="SAM" id="MobiDB-lite"/>
    </source>
</evidence>
<name>A0A366KEQ2_9BIFI</name>
<feature type="region of interest" description="Disordered" evidence="1">
    <location>
        <begin position="93"/>
        <end position="141"/>
    </location>
</feature>
<dbReference type="AlphaFoldDB" id="A0A366KEQ2"/>
<evidence type="ECO:0000313" key="2">
    <source>
        <dbReference type="EMBL" id="RBQ00050.1"/>
    </source>
</evidence>
<accession>A0A366KEQ2</accession>
<dbReference type="EMBL" id="PDCH01000001">
    <property type="protein sequence ID" value="RBQ00050.1"/>
    <property type="molecule type" value="Genomic_DNA"/>
</dbReference>
<protein>
    <recommendedName>
        <fullName evidence="4">DUF1376 domain-containing protein</fullName>
    </recommendedName>
</protein>
<comment type="caution">
    <text evidence="2">The sequence shown here is derived from an EMBL/GenBank/DDBJ whole genome shotgun (WGS) entry which is preliminary data.</text>
</comment>
<feature type="compositionally biased region" description="Low complexity" evidence="1">
    <location>
        <begin position="121"/>
        <end position="140"/>
    </location>
</feature>
<dbReference type="OrthoDB" id="3239324at2"/>
<evidence type="ECO:0008006" key="4">
    <source>
        <dbReference type="Google" id="ProtNLM"/>
    </source>
</evidence>
<proteinExistence type="predicted"/>
<evidence type="ECO:0000313" key="3">
    <source>
        <dbReference type="Proteomes" id="UP000252345"/>
    </source>
</evidence>
<dbReference type="Proteomes" id="UP000252345">
    <property type="component" value="Unassembled WGS sequence"/>
</dbReference>